<protein>
    <recommendedName>
        <fullName evidence="7">LisH domain-containing protein</fullName>
    </recommendedName>
</protein>
<dbReference type="Pfam" id="PF08513">
    <property type="entry name" value="LisH"/>
    <property type="match status" value="1"/>
</dbReference>
<feature type="compositionally biased region" description="Polar residues" evidence="5">
    <location>
        <begin position="285"/>
        <end position="303"/>
    </location>
</feature>
<keyword evidence="2" id="KW-0805">Transcription regulation</keyword>
<feature type="compositionally biased region" description="Low complexity" evidence="5">
    <location>
        <begin position="344"/>
        <end position="372"/>
    </location>
</feature>
<evidence type="ECO:0000256" key="4">
    <source>
        <dbReference type="ARBA" id="ARBA00023242"/>
    </source>
</evidence>
<dbReference type="AlphaFoldDB" id="A0A8S9JVJ1"/>
<evidence type="ECO:0008006" key="7">
    <source>
        <dbReference type="Google" id="ProtNLM"/>
    </source>
</evidence>
<organism evidence="6">
    <name type="scientific">Brassica cretica</name>
    <name type="common">Mustard</name>
    <dbReference type="NCBI Taxonomy" id="69181"/>
    <lineage>
        <taxon>Eukaryota</taxon>
        <taxon>Viridiplantae</taxon>
        <taxon>Streptophyta</taxon>
        <taxon>Embryophyta</taxon>
        <taxon>Tracheophyta</taxon>
        <taxon>Spermatophyta</taxon>
        <taxon>Magnoliopsida</taxon>
        <taxon>eudicotyledons</taxon>
        <taxon>Gunneridae</taxon>
        <taxon>Pentapetalae</taxon>
        <taxon>rosids</taxon>
        <taxon>malvids</taxon>
        <taxon>Brassicales</taxon>
        <taxon>Brassicaceae</taxon>
        <taxon>Brassiceae</taxon>
        <taxon>Brassica</taxon>
    </lineage>
</organism>
<reference evidence="6" key="1">
    <citation type="submission" date="2019-12" db="EMBL/GenBank/DDBJ databases">
        <title>Genome sequencing and annotation of Brassica cretica.</title>
        <authorList>
            <person name="Studholme D.J."/>
            <person name="Sarris P.F."/>
        </authorList>
    </citation>
    <scope>NUCLEOTIDE SEQUENCE</scope>
    <source>
        <strain evidence="6">PFS-102/07</strain>
        <tissue evidence="6">Leaf</tissue>
    </source>
</reference>
<dbReference type="EMBL" id="QGKY02000246">
    <property type="protein sequence ID" value="KAF2585363.1"/>
    <property type="molecule type" value="Genomic_DNA"/>
</dbReference>
<feature type="compositionally biased region" description="Polar residues" evidence="5">
    <location>
        <begin position="319"/>
        <end position="331"/>
    </location>
</feature>
<evidence type="ECO:0000256" key="2">
    <source>
        <dbReference type="ARBA" id="ARBA00023015"/>
    </source>
</evidence>
<comment type="subcellular location">
    <subcellularLocation>
        <location evidence="1">Nucleus</location>
    </subcellularLocation>
</comment>
<dbReference type="SMART" id="SM00667">
    <property type="entry name" value="LisH"/>
    <property type="match status" value="1"/>
</dbReference>
<sequence length="385" mass="41657">MVLFLGHFLCRVAFLEILQTLLMPILTLDVYIHDYLVKRDLKATAQAFQAEGKISLDPVAIDAPGGFLFEWWSVFWDIFIARTNEKHSEVAASYIEVQARNQQLPGSAVDMKSDINTVLTPRTAVPEGSLIGIPGSNQGNNLTLKGWPLTGFDQLRSGLLQPQKPFMQSPQQSFHGLNMLTPQHQQQLMMAQQNLNSQSVNDENRRLKMLLNNRNMSLGKDGLGGGSVGDVLPNNVGSSLQPGGSLLPRGDTDMLLKLKMALLQQQQHQQQGGGNLAQPQALNQHALSNQQTQSSNHNIQQQDKLGGGGSITMDGGMSNSFRGNEQVLKNQTGRKRKQPVSSSGPANSTGTANTTGPSPSSAPSTPSTHTPGDAPNLPHGGEYKK</sequence>
<evidence type="ECO:0000256" key="5">
    <source>
        <dbReference type="SAM" id="MobiDB-lite"/>
    </source>
</evidence>
<evidence type="ECO:0000313" key="6">
    <source>
        <dbReference type="EMBL" id="KAF2585363.1"/>
    </source>
</evidence>
<name>A0A8S9JVJ1_BRACR</name>
<comment type="caution">
    <text evidence="6">The sequence shown here is derived from an EMBL/GenBank/DDBJ whole genome shotgun (WGS) entry which is preliminary data.</text>
</comment>
<keyword evidence="4" id="KW-0539">Nucleus</keyword>
<feature type="region of interest" description="Disordered" evidence="5">
    <location>
        <begin position="285"/>
        <end position="385"/>
    </location>
</feature>
<proteinExistence type="predicted"/>
<dbReference type="GO" id="GO:0005634">
    <property type="term" value="C:nucleus"/>
    <property type="evidence" value="ECO:0007669"/>
    <property type="project" value="UniProtKB-SubCell"/>
</dbReference>
<evidence type="ECO:0000256" key="1">
    <source>
        <dbReference type="ARBA" id="ARBA00004123"/>
    </source>
</evidence>
<keyword evidence="3" id="KW-0804">Transcription</keyword>
<accession>A0A8S9JVJ1</accession>
<dbReference type="PANTHER" id="PTHR45093:SF2">
    <property type="entry name" value="LISH DOMAIN-CONTAINING PROTEIN"/>
    <property type="match status" value="1"/>
</dbReference>
<dbReference type="PANTHER" id="PTHR45093">
    <property type="entry name" value="TRANSCRIPTION ACTIVATOR MSS11"/>
    <property type="match status" value="1"/>
</dbReference>
<dbReference type="PROSITE" id="PS50896">
    <property type="entry name" value="LISH"/>
    <property type="match status" value="1"/>
</dbReference>
<gene>
    <name evidence="6" type="ORF">F2Q70_00034085</name>
</gene>
<evidence type="ECO:0000256" key="3">
    <source>
        <dbReference type="ARBA" id="ARBA00023163"/>
    </source>
</evidence>
<dbReference type="InterPro" id="IPR006594">
    <property type="entry name" value="LisH"/>
</dbReference>